<dbReference type="GO" id="GO:0009506">
    <property type="term" value="C:plasmodesma"/>
    <property type="evidence" value="ECO:0007669"/>
    <property type="project" value="TreeGrafter"/>
</dbReference>
<dbReference type="EMBL" id="JRKL02001108">
    <property type="protein sequence ID" value="KAF3966008.1"/>
    <property type="molecule type" value="Genomic_DNA"/>
</dbReference>
<dbReference type="GO" id="GO:0004714">
    <property type="term" value="F:transmembrane receptor protein tyrosine kinase activity"/>
    <property type="evidence" value="ECO:0007669"/>
    <property type="project" value="InterPro"/>
</dbReference>
<dbReference type="Gene3D" id="1.10.510.10">
    <property type="entry name" value="Transferase(Phosphotransferase) domain 1"/>
    <property type="match status" value="1"/>
</dbReference>
<accession>A0A8J4RNR7</accession>
<dbReference type="PANTHER" id="PTHR27003:SF451">
    <property type="entry name" value="PROTEIN KINASE DOMAIN-CONTAINING PROTEIN"/>
    <property type="match status" value="1"/>
</dbReference>
<proteinExistence type="predicted"/>
<dbReference type="Pfam" id="PF07714">
    <property type="entry name" value="PK_Tyr_Ser-Thr"/>
    <property type="match status" value="1"/>
</dbReference>
<reference evidence="2" key="1">
    <citation type="submission" date="2020-03" db="EMBL/GenBank/DDBJ databases">
        <title>Castanea mollissima Vanexum genome sequencing.</title>
        <authorList>
            <person name="Staton M."/>
        </authorList>
    </citation>
    <scope>NUCLEOTIDE SEQUENCE</scope>
    <source>
        <tissue evidence="2">Leaf</tissue>
    </source>
</reference>
<evidence type="ECO:0000313" key="3">
    <source>
        <dbReference type="Proteomes" id="UP000737018"/>
    </source>
</evidence>
<dbReference type="SUPFAM" id="SSF56112">
    <property type="entry name" value="Protein kinase-like (PK-like)"/>
    <property type="match status" value="1"/>
</dbReference>
<feature type="domain" description="Protein kinase" evidence="1">
    <location>
        <begin position="1"/>
        <end position="107"/>
    </location>
</feature>
<protein>
    <recommendedName>
        <fullName evidence="1">Protein kinase domain-containing protein</fullName>
    </recommendedName>
</protein>
<keyword evidence="3" id="KW-1185">Reference proteome</keyword>
<dbReference type="InterPro" id="IPR045272">
    <property type="entry name" value="ANXUR1/2-like"/>
</dbReference>
<dbReference type="AlphaFoldDB" id="A0A8J4RNR7"/>
<dbReference type="GO" id="GO:0005886">
    <property type="term" value="C:plasma membrane"/>
    <property type="evidence" value="ECO:0007669"/>
    <property type="project" value="TreeGrafter"/>
</dbReference>
<dbReference type="PANTHER" id="PTHR27003">
    <property type="entry name" value="OS07G0166700 PROTEIN"/>
    <property type="match status" value="1"/>
</dbReference>
<sequence>MILGTLRYLDPEYRITRGLTDKSDVYSFGVLLFEVLCVRKRNPWHLDMVSWAKKVTINQIIDPYLMGKIAPECFNIYKDIATSCVQNEGKDRPTMNEVEVGLEHALELQESADAASKDGEYYCPIDEYTYNDSSGFTSFLCLNLRNSFRIQIA</sequence>
<gene>
    <name evidence="2" type="ORF">CMV_009855</name>
</gene>
<dbReference type="InterPro" id="IPR000719">
    <property type="entry name" value="Prot_kinase_dom"/>
</dbReference>
<evidence type="ECO:0000259" key="1">
    <source>
        <dbReference type="PROSITE" id="PS50011"/>
    </source>
</evidence>
<dbReference type="InterPro" id="IPR011009">
    <property type="entry name" value="Kinase-like_dom_sf"/>
</dbReference>
<dbReference type="InterPro" id="IPR001245">
    <property type="entry name" value="Ser-Thr/Tyr_kinase_cat_dom"/>
</dbReference>
<dbReference type="Proteomes" id="UP000737018">
    <property type="component" value="Unassembled WGS sequence"/>
</dbReference>
<organism evidence="2 3">
    <name type="scientific">Castanea mollissima</name>
    <name type="common">Chinese chestnut</name>
    <dbReference type="NCBI Taxonomy" id="60419"/>
    <lineage>
        <taxon>Eukaryota</taxon>
        <taxon>Viridiplantae</taxon>
        <taxon>Streptophyta</taxon>
        <taxon>Embryophyta</taxon>
        <taxon>Tracheophyta</taxon>
        <taxon>Spermatophyta</taxon>
        <taxon>Magnoliopsida</taxon>
        <taxon>eudicotyledons</taxon>
        <taxon>Gunneridae</taxon>
        <taxon>Pentapetalae</taxon>
        <taxon>rosids</taxon>
        <taxon>fabids</taxon>
        <taxon>Fagales</taxon>
        <taxon>Fagaceae</taxon>
        <taxon>Castanea</taxon>
    </lineage>
</organism>
<dbReference type="PROSITE" id="PS50011">
    <property type="entry name" value="PROTEIN_KINASE_DOM"/>
    <property type="match status" value="1"/>
</dbReference>
<dbReference type="GO" id="GO:0005524">
    <property type="term" value="F:ATP binding"/>
    <property type="evidence" value="ECO:0007669"/>
    <property type="project" value="InterPro"/>
</dbReference>
<evidence type="ECO:0000313" key="2">
    <source>
        <dbReference type="EMBL" id="KAF3966008.1"/>
    </source>
</evidence>
<comment type="caution">
    <text evidence="2">The sequence shown here is derived from an EMBL/GenBank/DDBJ whole genome shotgun (WGS) entry which is preliminary data.</text>
</comment>
<dbReference type="OrthoDB" id="4062651at2759"/>
<name>A0A8J4RNR7_9ROSI</name>